<dbReference type="PANTHER" id="PTHR28008">
    <property type="entry name" value="DOMAIN PROTEIN, PUTATIVE (AFU_ORTHOLOGUE AFUA_3G10980)-RELATED"/>
    <property type="match status" value="1"/>
</dbReference>
<proteinExistence type="predicted"/>
<evidence type="ECO:0000256" key="1">
    <source>
        <dbReference type="SAM" id="Phobius"/>
    </source>
</evidence>
<dbReference type="AlphaFoldDB" id="A0A1I0Q7T8"/>
<evidence type="ECO:0000313" key="3">
    <source>
        <dbReference type="EMBL" id="SEW22953.1"/>
    </source>
</evidence>
<dbReference type="InterPro" id="IPR006976">
    <property type="entry name" value="VanZ-like"/>
</dbReference>
<reference evidence="3 4" key="1">
    <citation type="submission" date="2016-10" db="EMBL/GenBank/DDBJ databases">
        <authorList>
            <person name="de Groot N.N."/>
        </authorList>
    </citation>
    <scope>NUCLEOTIDE SEQUENCE [LARGE SCALE GENOMIC DNA]</scope>
    <source>
        <strain evidence="3 4">CGMCC 1.5337</strain>
    </source>
</reference>
<name>A0A1I0Q7T8_9EURY</name>
<feature type="transmembrane region" description="Helical" evidence="1">
    <location>
        <begin position="61"/>
        <end position="80"/>
    </location>
</feature>
<feature type="domain" description="VanZ-like" evidence="2">
    <location>
        <begin position="36"/>
        <end position="108"/>
    </location>
</feature>
<sequence length="112" mass="11213">MRRRWAVVAVAVSVLVLATSLVPVPDGDSVPTGADKLVHAVGYAAIAFAATRAVEDPGRRALVAVVVAVTGFGASVEVVQPLAGRTASVTDALANLAGAVLGALAARVSRSR</sequence>
<dbReference type="Proteomes" id="UP000198518">
    <property type="component" value="Unassembled WGS sequence"/>
</dbReference>
<dbReference type="NCBIfam" id="NF037970">
    <property type="entry name" value="vanZ_1"/>
    <property type="match status" value="1"/>
</dbReference>
<gene>
    <name evidence="3" type="ORF">SAMN04487945_2357</name>
</gene>
<dbReference type="Pfam" id="PF04892">
    <property type="entry name" value="VanZ"/>
    <property type="match status" value="1"/>
</dbReference>
<dbReference type="OrthoDB" id="386694at2157"/>
<feature type="transmembrane region" description="Helical" evidence="1">
    <location>
        <begin position="92"/>
        <end position="109"/>
    </location>
</feature>
<keyword evidence="1" id="KW-0472">Membrane</keyword>
<keyword evidence="1" id="KW-0812">Transmembrane</keyword>
<dbReference type="EMBL" id="FOJA01000001">
    <property type="protein sequence ID" value="SEW22953.1"/>
    <property type="molecule type" value="Genomic_DNA"/>
</dbReference>
<evidence type="ECO:0000259" key="2">
    <source>
        <dbReference type="Pfam" id="PF04892"/>
    </source>
</evidence>
<dbReference type="STRING" id="355548.SAMN04487945_2357"/>
<accession>A0A1I0Q7T8</accession>
<feature type="transmembrane region" description="Helical" evidence="1">
    <location>
        <begin position="37"/>
        <end position="54"/>
    </location>
</feature>
<evidence type="ECO:0000313" key="4">
    <source>
        <dbReference type="Proteomes" id="UP000198518"/>
    </source>
</evidence>
<organism evidence="3 4">
    <name type="scientific">Halobacterium jilantaiense</name>
    <dbReference type="NCBI Taxonomy" id="355548"/>
    <lineage>
        <taxon>Archaea</taxon>
        <taxon>Methanobacteriati</taxon>
        <taxon>Methanobacteriota</taxon>
        <taxon>Stenosarchaea group</taxon>
        <taxon>Halobacteria</taxon>
        <taxon>Halobacteriales</taxon>
        <taxon>Halobacteriaceae</taxon>
        <taxon>Halobacterium</taxon>
    </lineage>
</organism>
<keyword evidence="4" id="KW-1185">Reference proteome</keyword>
<protein>
    <submittedName>
        <fullName evidence="3">VanZ like family protein</fullName>
    </submittedName>
</protein>
<dbReference type="PANTHER" id="PTHR28008:SF1">
    <property type="entry name" value="DOMAIN PROTEIN, PUTATIVE (AFU_ORTHOLOGUE AFUA_3G10980)-RELATED"/>
    <property type="match status" value="1"/>
</dbReference>
<keyword evidence="1" id="KW-1133">Transmembrane helix</keyword>
<dbReference type="RefSeq" id="WP_089669571.1">
    <property type="nucleotide sequence ID" value="NZ_FOJA01000001.1"/>
</dbReference>